<dbReference type="RefSeq" id="WP_135394846.1">
    <property type="nucleotide sequence ID" value="NZ_SRMB01000002.1"/>
</dbReference>
<name>A0A4Z0QA32_9BACT</name>
<accession>A0A4Z0QA32</accession>
<dbReference type="EMBL" id="SRMB01000002">
    <property type="protein sequence ID" value="TGE26917.1"/>
    <property type="molecule type" value="Genomic_DNA"/>
</dbReference>
<evidence type="ECO:0000256" key="1">
    <source>
        <dbReference type="SAM" id="MobiDB-lite"/>
    </source>
</evidence>
<evidence type="ECO:0000313" key="3">
    <source>
        <dbReference type="Proteomes" id="UP000298471"/>
    </source>
</evidence>
<proteinExistence type="predicted"/>
<evidence type="ECO:0000313" key="2">
    <source>
        <dbReference type="EMBL" id="TGE26917.1"/>
    </source>
</evidence>
<dbReference type="AlphaFoldDB" id="A0A4Z0QA32"/>
<reference evidence="2 3" key="1">
    <citation type="submission" date="2019-04" db="EMBL/GenBank/DDBJ databases">
        <authorList>
            <person name="Feng G."/>
            <person name="Zhang J."/>
            <person name="Zhu H."/>
        </authorList>
    </citation>
    <scope>NUCLEOTIDE SEQUENCE [LARGE SCALE GENOMIC DNA]</scope>
    <source>
        <strain evidence="2 3">9PBR-1</strain>
    </source>
</reference>
<keyword evidence="3" id="KW-1185">Reference proteome</keyword>
<dbReference type="InterPro" id="IPR038026">
    <property type="entry name" value="MtlR-like_sf"/>
</dbReference>
<evidence type="ECO:0008006" key="4">
    <source>
        <dbReference type="Google" id="ProtNLM"/>
    </source>
</evidence>
<comment type="caution">
    <text evidence="2">The sequence shown here is derived from an EMBL/GenBank/DDBJ whole genome shotgun (WGS) entry which is preliminary data.</text>
</comment>
<organism evidence="2 3">
    <name type="scientific">Hymenobacter metallicola</name>
    <dbReference type="NCBI Taxonomy" id="2563114"/>
    <lineage>
        <taxon>Bacteria</taxon>
        <taxon>Pseudomonadati</taxon>
        <taxon>Bacteroidota</taxon>
        <taxon>Cytophagia</taxon>
        <taxon>Cytophagales</taxon>
        <taxon>Hymenobacteraceae</taxon>
        <taxon>Hymenobacter</taxon>
    </lineage>
</organism>
<feature type="region of interest" description="Disordered" evidence="1">
    <location>
        <begin position="260"/>
        <end position="287"/>
    </location>
</feature>
<dbReference type="Gene3D" id="1.20.120.330">
    <property type="entry name" value="Nucleotidyltransferases domain 2"/>
    <property type="match status" value="1"/>
</dbReference>
<dbReference type="OrthoDB" id="9814134at2"/>
<gene>
    <name evidence="2" type="ORF">E5K02_10950</name>
</gene>
<dbReference type="SUPFAM" id="SSF158668">
    <property type="entry name" value="MtlR-like"/>
    <property type="match status" value="1"/>
</dbReference>
<dbReference type="Proteomes" id="UP000298471">
    <property type="component" value="Unassembled WGS sequence"/>
</dbReference>
<sequence>MSKKSPGGANDKPPRIAAFAGLPKKITELLEKESDRGVILILATYYEELLGLIINAGCTSPEQADKILAHRQPAGDFDSRILIAHAFGLIHDEEVDALRIVQRIRNKAAHFDRSGRGFDVLFDSTATADQVIAFAKLFYPSAEIPTRQPEFLRFLFIRAGRTLSTRLVTRLGETRPAQACKSAKEKANEVRERIKDSEFYKQFEKAIEKYKDGDHTEIDAMIESFAVMLKTPEHQNENTVALATFVFGEVDALKKMHHISQETPTDLPDTDEAPDAGVAGGGYNRPN</sequence>
<feature type="compositionally biased region" description="Gly residues" evidence="1">
    <location>
        <begin position="278"/>
        <end position="287"/>
    </location>
</feature>
<protein>
    <recommendedName>
        <fullName evidence="4">DUF4145 domain-containing protein</fullName>
    </recommendedName>
</protein>